<dbReference type="Proteomes" id="UP000224974">
    <property type="component" value="Unassembled WGS sequence"/>
</dbReference>
<dbReference type="AlphaFoldDB" id="A0A2C6DVG9"/>
<dbReference type="RefSeq" id="WP_071605899.1">
    <property type="nucleotide sequence ID" value="NZ_CAADJA010000002.1"/>
</dbReference>
<dbReference type="EMBL" id="PDDX01000001">
    <property type="protein sequence ID" value="PHI32811.1"/>
    <property type="molecule type" value="Genomic_DNA"/>
</dbReference>
<keyword evidence="2" id="KW-1185">Reference proteome</keyword>
<reference evidence="2" key="1">
    <citation type="submission" date="2017-09" db="EMBL/GenBank/DDBJ databases">
        <title>FDA dAtabase for Regulatory Grade micrObial Sequences (FDA-ARGOS): Supporting development and validation of Infectious Disease Dx tests.</title>
        <authorList>
            <person name="Minogue T."/>
            <person name="Wolcott M."/>
            <person name="Wasieloski L."/>
            <person name="Aguilar W."/>
            <person name="Moore D."/>
            <person name="Tallon L."/>
            <person name="Sadzewicz L."/>
            <person name="Ott S."/>
            <person name="Zhao X."/>
            <person name="Nagaraj S."/>
            <person name="Vavikolanu K."/>
            <person name="Aluvathingal J."/>
            <person name="Nadendla S."/>
            <person name="Sichtig H."/>
        </authorList>
    </citation>
    <scope>NUCLEOTIDE SEQUENCE [LARGE SCALE GENOMIC DNA]</scope>
    <source>
        <strain evidence="2">FDAARGOS_387</strain>
    </source>
</reference>
<gene>
    <name evidence="1" type="ORF">CRN84_23195</name>
</gene>
<evidence type="ECO:0000313" key="2">
    <source>
        <dbReference type="Proteomes" id="UP000224974"/>
    </source>
</evidence>
<sequence length="32" mass="3846">MERHNPNLLTQVKRLTRRKIYFSKSEEISTVA</sequence>
<comment type="caution">
    <text evidence="1">The sequence shown here is derived from an EMBL/GenBank/DDBJ whole genome shotgun (WGS) entry which is preliminary data.</text>
</comment>
<evidence type="ECO:0000313" key="1">
    <source>
        <dbReference type="EMBL" id="PHI32811.1"/>
    </source>
</evidence>
<accession>A0A2C6DVG9</accession>
<organism evidence="1 2">
    <name type="scientific">Budvicia aquatica</name>
    <dbReference type="NCBI Taxonomy" id="82979"/>
    <lineage>
        <taxon>Bacteria</taxon>
        <taxon>Pseudomonadati</taxon>
        <taxon>Pseudomonadota</taxon>
        <taxon>Gammaproteobacteria</taxon>
        <taxon>Enterobacterales</taxon>
        <taxon>Budviciaceae</taxon>
        <taxon>Budvicia</taxon>
    </lineage>
</organism>
<protein>
    <recommendedName>
        <fullName evidence="3">Transposase</fullName>
    </recommendedName>
</protein>
<evidence type="ECO:0008006" key="3">
    <source>
        <dbReference type="Google" id="ProtNLM"/>
    </source>
</evidence>
<proteinExistence type="predicted"/>
<name>A0A2C6DVG9_9GAMM</name>